<reference evidence="2" key="1">
    <citation type="journal article" date="2024" name="Proc. Natl. Acad. Sci. U.S.A.">
        <title>Extraordinary preservation of gene collinearity over three hundred million years revealed in homosporous lycophytes.</title>
        <authorList>
            <person name="Li C."/>
            <person name="Wickell D."/>
            <person name="Kuo L.Y."/>
            <person name="Chen X."/>
            <person name="Nie B."/>
            <person name="Liao X."/>
            <person name="Peng D."/>
            <person name="Ji J."/>
            <person name="Jenkins J."/>
            <person name="Williams M."/>
            <person name="Shu S."/>
            <person name="Plott C."/>
            <person name="Barry K."/>
            <person name="Rajasekar S."/>
            <person name="Grimwood J."/>
            <person name="Han X."/>
            <person name="Sun S."/>
            <person name="Hou Z."/>
            <person name="He W."/>
            <person name="Dai G."/>
            <person name="Sun C."/>
            <person name="Schmutz J."/>
            <person name="Leebens-Mack J.H."/>
            <person name="Li F.W."/>
            <person name="Wang L."/>
        </authorList>
    </citation>
    <scope>NUCLEOTIDE SEQUENCE [LARGE SCALE GENOMIC DNA]</scope>
    <source>
        <strain evidence="2">cv. PW_Plant_1</strain>
    </source>
</reference>
<evidence type="ECO:0000313" key="1">
    <source>
        <dbReference type="EMBL" id="KAJ7569912.1"/>
    </source>
</evidence>
<proteinExistence type="predicted"/>
<name>A0ACC2ETZ3_DIPCM</name>
<dbReference type="EMBL" id="CM055092">
    <property type="protein sequence ID" value="KAJ7569912.1"/>
    <property type="molecule type" value="Genomic_DNA"/>
</dbReference>
<keyword evidence="2" id="KW-1185">Reference proteome</keyword>
<dbReference type="Proteomes" id="UP001162992">
    <property type="component" value="Chromosome 1"/>
</dbReference>
<gene>
    <name evidence="1" type="ORF">O6H91_01G099900</name>
</gene>
<sequence>MEGRNKKSVRLHFDLESKRAASAEMFSNFPSHTVSLGTYDSSSGPIKNRWSCASQKYKSIGKSLWRGVSKGWTDDETSSAPTIFDPNSRFMQNWNTFFFVTCLAAVFVDPLFIYLPFLNVQEGCLDLENNTRILVTVLRTMADTVYLLHMILQFRTAFIAPSSKVLGRGELVLDSWEIAKRYLKKRFLLDFIALLPLPQLAIWGILPTSLTTENSKNARRFTVLLLYLFRLFRIFLFAKQMVKSTGVLTETAWAGAAYNLFLYMLASHVIGAGWYWLSVQRQDGCWQKYCRSETHCKFEYLYCESYGNELDMARKEWLSTTQVFNSCSPNFSHDPDAFNFGIYTDALSNGITSSTDFVVKYLYCFWWGLRNLSTLGQGLLTGPFTGEMLFSIALAILGLILFALLIGNMQAYLQSLSVRLEEMRLKRGDAEQWMRHRRLPLELRDRVRRYEHYKWVATRGVDEQSIVQDLPSDLRREIKRHLCLELVRKVPLFNQMDDRLLDAVCERLKPALHTGGTYIIRECDPVKEMLFVIRGNLQSVTTNGGRTGFFNSGYLGPGDFCGEELLTWALHPKPSVNLPLSTRTVKALIEVEAFALGAEDLKIVAGQFKIFHSVQLQHTFKVYSQQWRTWAALYIQAAWRRHKHRRLVKLRRTAKNYTLDEAMPMGEDSSNWNLSLGGAVFASRFVSNALRGVNQRMQTRASSEESASIPKILKPEEPDFSVQEYE</sequence>
<accession>A0ACC2ETZ3</accession>
<protein>
    <submittedName>
        <fullName evidence="1">Uncharacterized protein</fullName>
    </submittedName>
</protein>
<comment type="caution">
    <text evidence="1">The sequence shown here is derived from an EMBL/GenBank/DDBJ whole genome shotgun (WGS) entry which is preliminary data.</text>
</comment>
<evidence type="ECO:0000313" key="2">
    <source>
        <dbReference type="Proteomes" id="UP001162992"/>
    </source>
</evidence>
<organism evidence="1 2">
    <name type="scientific">Diphasiastrum complanatum</name>
    <name type="common">Issler's clubmoss</name>
    <name type="synonym">Lycopodium complanatum</name>
    <dbReference type="NCBI Taxonomy" id="34168"/>
    <lineage>
        <taxon>Eukaryota</taxon>
        <taxon>Viridiplantae</taxon>
        <taxon>Streptophyta</taxon>
        <taxon>Embryophyta</taxon>
        <taxon>Tracheophyta</taxon>
        <taxon>Lycopodiopsida</taxon>
        <taxon>Lycopodiales</taxon>
        <taxon>Lycopodiaceae</taxon>
        <taxon>Lycopodioideae</taxon>
        <taxon>Diphasiastrum</taxon>
    </lineage>
</organism>